<evidence type="ECO:0000313" key="2">
    <source>
        <dbReference type="EMBL" id="CAH2065139.1"/>
    </source>
</evidence>
<keyword evidence="1" id="KW-0472">Membrane</keyword>
<organism evidence="2 3">
    <name type="scientific">Thlaspi arvense</name>
    <name type="common">Field penny-cress</name>
    <dbReference type="NCBI Taxonomy" id="13288"/>
    <lineage>
        <taxon>Eukaryota</taxon>
        <taxon>Viridiplantae</taxon>
        <taxon>Streptophyta</taxon>
        <taxon>Embryophyta</taxon>
        <taxon>Tracheophyta</taxon>
        <taxon>Spermatophyta</taxon>
        <taxon>Magnoliopsida</taxon>
        <taxon>eudicotyledons</taxon>
        <taxon>Gunneridae</taxon>
        <taxon>Pentapetalae</taxon>
        <taxon>rosids</taxon>
        <taxon>malvids</taxon>
        <taxon>Brassicales</taxon>
        <taxon>Brassicaceae</taxon>
        <taxon>Thlaspideae</taxon>
        <taxon>Thlaspi</taxon>
    </lineage>
</organism>
<gene>
    <name evidence="2" type="ORF">TAV2_LOCUS16963</name>
</gene>
<dbReference type="Proteomes" id="UP000836841">
    <property type="component" value="Chromosome 5"/>
</dbReference>
<dbReference type="AlphaFoldDB" id="A0AAU9SGP5"/>
<evidence type="ECO:0000256" key="1">
    <source>
        <dbReference type="SAM" id="Phobius"/>
    </source>
</evidence>
<protein>
    <submittedName>
        <fullName evidence="2">Uncharacterized protein</fullName>
    </submittedName>
</protein>
<keyword evidence="3" id="KW-1185">Reference proteome</keyword>
<name>A0AAU9SGP5_THLAR</name>
<dbReference type="EMBL" id="OU466861">
    <property type="protein sequence ID" value="CAH2065139.1"/>
    <property type="molecule type" value="Genomic_DNA"/>
</dbReference>
<proteinExistence type="predicted"/>
<sequence length="71" mass="8384">MAVLQLFPRLNHCQIVTSFVLPTIGTYYAGFLTQCLLLVVLQIFLIYQDALKFYLILKFQKYNHSDSYKYL</sequence>
<reference evidence="2 3" key="1">
    <citation type="submission" date="2022-03" db="EMBL/GenBank/DDBJ databases">
        <authorList>
            <person name="Nunn A."/>
            <person name="Chopra R."/>
            <person name="Nunn A."/>
            <person name="Contreras Garrido A."/>
        </authorList>
    </citation>
    <scope>NUCLEOTIDE SEQUENCE [LARGE SCALE GENOMIC DNA]</scope>
</reference>
<accession>A0AAU9SGP5</accession>
<feature type="transmembrane region" description="Helical" evidence="1">
    <location>
        <begin position="27"/>
        <end position="47"/>
    </location>
</feature>
<keyword evidence="1" id="KW-0812">Transmembrane</keyword>
<keyword evidence="1" id="KW-1133">Transmembrane helix</keyword>
<evidence type="ECO:0000313" key="3">
    <source>
        <dbReference type="Proteomes" id="UP000836841"/>
    </source>
</evidence>